<dbReference type="EC" id="1.-.-.-" evidence="5"/>
<dbReference type="SMART" id="SM00822">
    <property type="entry name" value="PKS_KR"/>
    <property type="match status" value="1"/>
</dbReference>
<dbReference type="PRINTS" id="PR00081">
    <property type="entry name" value="GDHRDH"/>
</dbReference>
<dbReference type="EMBL" id="JBFNXR010000031">
    <property type="protein sequence ID" value="MEW9855292.1"/>
    <property type="molecule type" value="Genomic_DNA"/>
</dbReference>
<comment type="caution">
    <text evidence="5">The sequence shown here is derived from an EMBL/GenBank/DDBJ whole genome shotgun (WGS) entry which is preliminary data.</text>
</comment>
<organism evidence="5 6">
    <name type="scientific">Novosphingobium rhizovicinum</name>
    <dbReference type="NCBI Taxonomy" id="3228928"/>
    <lineage>
        <taxon>Bacteria</taxon>
        <taxon>Pseudomonadati</taxon>
        <taxon>Pseudomonadota</taxon>
        <taxon>Alphaproteobacteria</taxon>
        <taxon>Sphingomonadales</taxon>
        <taxon>Sphingomonadaceae</taxon>
        <taxon>Novosphingobium</taxon>
    </lineage>
</organism>
<accession>A0ABV3RBL0</accession>
<keyword evidence="6" id="KW-1185">Reference proteome</keyword>
<dbReference type="PANTHER" id="PTHR44196:SF1">
    <property type="entry name" value="DEHYDROGENASE_REDUCTASE SDR FAMILY MEMBER 7B"/>
    <property type="match status" value="1"/>
</dbReference>
<dbReference type="Gene3D" id="3.40.50.720">
    <property type="entry name" value="NAD(P)-binding Rossmann-like Domain"/>
    <property type="match status" value="1"/>
</dbReference>
<evidence type="ECO:0000313" key="5">
    <source>
        <dbReference type="EMBL" id="MEW9855292.1"/>
    </source>
</evidence>
<evidence type="ECO:0000256" key="2">
    <source>
        <dbReference type="ARBA" id="ARBA00023002"/>
    </source>
</evidence>
<dbReference type="PANTHER" id="PTHR44196">
    <property type="entry name" value="DEHYDROGENASE/REDUCTASE SDR FAMILY MEMBER 7B"/>
    <property type="match status" value="1"/>
</dbReference>
<dbReference type="PRINTS" id="PR00080">
    <property type="entry name" value="SDRFAMILY"/>
</dbReference>
<sequence>MKLNEGRHAFITGGASGIGLGIAQSMSRRGMAVTIADINEDALAQVCASEPSLSGVVLDTRDREAWQRVKQQAEAARGPVDILVNNAGIAPNGRGFADMDPESFDRILAINLVGIVNGVFAFAADMRERGRGHIVNTSSQAGLTASIPGVGAYAVAKFGVTALSESLRMEMEPHGVGVSVLCPGYVQTNLAQNTVRAGGDIRQYTAAMPESSVTPAQVGEMVCEGIEADRLYILTHPDVWPSVAQRSEAIRADCAVREIASA</sequence>
<evidence type="ECO:0000256" key="1">
    <source>
        <dbReference type="ARBA" id="ARBA00006484"/>
    </source>
</evidence>
<protein>
    <submittedName>
        <fullName evidence="5">SDR family oxidoreductase</fullName>
        <ecNumber evidence="5">1.-.-.-</ecNumber>
    </submittedName>
</protein>
<keyword evidence="2 5" id="KW-0560">Oxidoreductase</keyword>
<dbReference type="SUPFAM" id="SSF51735">
    <property type="entry name" value="NAD(P)-binding Rossmann-fold domains"/>
    <property type="match status" value="1"/>
</dbReference>
<evidence type="ECO:0000259" key="4">
    <source>
        <dbReference type="SMART" id="SM00822"/>
    </source>
</evidence>
<proteinExistence type="inferred from homology"/>
<name>A0ABV3RBL0_9SPHN</name>
<dbReference type="Proteomes" id="UP001556118">
    <property type="component" value="Unassembled WGS sequence"/>
</dbReference>
<dbReference type="InterPro" id="IPR002347">
    <property type="entry name" value="SDR_fam"/>
</dbReference>
<dbReference type="GO" id="GO:0016491">
    <property type="term" value="F:oxidoreductase activity"/>
    <property type="evidence" value="ECO:0007669"/>
    <property type="project" value="UniProtKB-KW"/>
</dbReference>
<comment type="similarity">
    <text evidence="1 3">Belongs to the short-chain dehydrogenases/reductases (SDR) family.</text>
</comment>
<dbReference type="InterPro" id="IPR036291">
    <property type="entry name" value="NAD(P)-bd_dom_sf"/>
</dbReference>
<dbReference type="CDD" id="cd05233">
    <property type="entry name" value="SDR_c"/>
    <property type="match status" value="1"/>
</dbReference>
<reference evidence="5 6" key="1">
    <citation type="submission" date="2024-06" db="EMBL/GenBank/DDBJ databases">
        <title>Novosphingobium rhizovicinus M1R2S20.</title>
        <authorList>
            <person name="Sun J.-Q."/>
        </authorList>
    </citation>
    <scope>NUCLEOTIDE SEQUENCE [LARGE SCALE GENOMIC DNA]</scope>
    <source>
        <strain evidence="5 6">M1R2S20</strain>
    </source>
</reference>
<evidence type="ECO:0000313" key="6">
    <source>
        <dbReference type="Proteomes" id="UP001556118"/>
    </source>
</evidence>
<dbReference type="InterPro" id="IPR057326">
    <property type="entry name" value="KR_dom"/>
</dbReference>
<evidence type="ECO:0000256" key="3">
    <source>
        <dbReference type="RuleBase" id="RU000363"/>
    </source>
</evidence>
<feature type="domain" description="Ketoreductase" evidence="4">
    <location>
        <begin position="7"/>
        <end position="189"/>
    </location>
</feature>
<dbReference type="Pfam" id="PF00106">
    <property type="entry name" value="adh_short"/>
    <property type="match status" value="1"/>
</dbReference>
<dbReference type="RefSeq" id="WP_367772651.1">
    <property type="nucleotide sequence ID" value="NZ_JBFNXR010000031.1"/>
</dbReference>
<gene>
    <name evidence="5" type="ORF">ABUH87_08930</name>
</gene>